<keyword evidence="1" id="KW-0812">Transmembrane</keyword>
<keyword evidence="1" id="KW-1133">Transmembrane helix</keyword>
<feature type="transmembrane region" description="Helical" evidence="1">
    <location>
        <begin position="53"/>
        <end position="70"/>
    </location>
</feature>
<organism evidence="2 3">
    <name type="scientific">Vreelandella andesensis</name>
    <dbReference type="NCBI Taxonomy" id="447567"/>
    <lineage>
        <taxon>Bacteria</taxon>
        <taxon>Pseudomonadati</taxon>
        <taxon>Pseudomonadota</taxon>
        <taxon>Gammaproteobacteria</taxon>
        <taxon>Oceanospirillales</taxon>
        <taxon>Halomonadaceae</taxon>
        <taxon>Vreelandella</taxon>
    </lineage>
</organism>
<dbReference type="RefSeq" id="WP_126947906.1">
    <property type="nucleotide sequence ID" value="NZ_RZHG01000019.1"/>
</dbReference>
<proteinExistence type="predicted"/>
<dbReference type="EMBL" id="RZHG01000019">
    <property type="protein sequence ID" value="RUR30309.1"/>
    <property type="molecule type" value="Genomic_DNA"/>
</dbReference>
<evidence type="ECO:0000256" key="1">
    <source>
        <dbReference type="SAM" id="Phobius"/>
    </source>
</evidence>
<reference evidence="2 3" key="1">
    <citation type="submission" date="2018-12" db="EMBL/GenBank/DDBJ databases">
        <title>three novel Halomonas strain isolated from plants.</title>
        <authorList>
            <person name="Sun C."/>
        </authorList>
    </citation>
    <scope>NUCLEOTIDE SEQUENCE [LARGE SCALE GENOMIC DNA]</scope>
    <source>
        <strain evidence="2 3">DSM 19434</strain>
    </source>
</reference>
<dbReference type="Proteomes" id="UP000287336">
    <property type="component" value="Unassembled WGS sequence"/>
</dbReference>
<evidence type="ECO:0000313" key="2">
    <source>
        <dbReference type="EMBL" id="RUR30309.1"/>
    </source>
</evidence>
<sequence length="150" mass="18204">MKRIQLKKTIKKILLDTLLWLSLLLPIFLFEEIFRSQFDAQELTGGVYRDAPMVYVTLSLLLSGVYLWPAKRYFSHWWYKVLVVVFFCIYFKEMCTLVSWDYRSNFGATWRYQEVFYSLVATRWYFYFIGIIAVGIHVFCHYLLRKNQEK</sequence>
<accession>A0A3S0YHL4</accession>
<name>A0A3S0YHL4_9GAMM</name>
<dbReference type="OrthoDB" id="1491820at2"/>
<keyword evidence="1" id="KW-0472">Membrane</keyword>
<comment type="caution">
    <text evidence="2">The sequence shown here is derived from an EMBL/GenBank/DDBJ whole genome shotgun (WGS) entry which is preliminary data.</text>
</comment>
<evidence type="ECO:0000313" key="3">
    <source>
        <dbReference type="Proteomes" id="UP000287336"/>
    </source>
</evidence>
<dbReference type="AlphaFoldDB" id="A0A3S0YHL4"/>
<keyword evidence="3" id="KW-1185">Reference proteome</keyword>
<feature type="transmembrane region" description="Helical" evidence="1">
    <location>
        <begin position="77"/>
        <end position="100"/>
    </location>
</feature>
<feature type="transmembrane region" description="Helical" evidence="1">
    <location>
        <begin position="124"/>
        <end position="144"/>
    </location>
</feature>
<protein>
    <submittedName>
        <fullName evidence="2">Uncharacterized protein</fullName>
    </submittedName>
</protein>
<gene>
    <name evidence="2" type="ORF">ELY33_10895</name>
</gene>